<dbReference type="SUPFAM" id="SSF81383">
    <property type="entry name" value="F-box domain"/>
    <property type="match status" value="1"/>
</dbReference>
<keyword evidence="3" id="KW-1133">Transmembrane helix</keyword>
<dbReference type="OrthoDB" id="3219396at2759"/>
<dbReference type="Gene3D" id="3.80.10.10">
    <property type="entry name" value="Ribonuclease Inhibitor"/>
    <property type="match status" value="1"/>
</dbReference>
<evidence type="ECO:0000256" key="1">
    <source>
        <dbReference type="SAM" id="Coils"/>
    </source>
</evidence>
<feature type="transmembrane region" description="Helical" evidence="3">
    <location>
        <begin position="469"/>
        <end position="488"/>
    </location>
</feature>
<feature type="domain" description="F-box" evidence="4">
    <location>
        <begin position="104"/>
        <end position="150"/>
    </location>
</feature>
<evidence type="ECO:0000313" key="6">
    <source>
        <dbReference type="Proteomes" id="UP001149090"/>
    </source>
</evidence>
<evidence type="ECO:0000256" key="3">
    <source>
        <dbReference type="SAM" id="Phobius"/>
    </source>
</evidence>
<dbReference type="SMART" id="SM00256">
    <property type="entry name" value="FBOX"/>
    <property type="match status" value="1"/>
</dbReference>
<dbReference type="PROSITE" id="PS50181">
    <property type="entry name" value="FBOX"/>
    <property type="match status" value="1"/>
</dbReference>
<dbReference type="Pfam" id="PF12937">
    <property type="entry name" value="F-box-like"/>
    <property type="match status" value="1"/>
</dbReference>
<dbReference type="EMBL" id="JAPDFW010000114">
    <property type="protein sequence ID" value="KAJ5068688.1"/>
    <property type="molecule type" value="Genomic_DNA"/>
</dbReference>
<evidence type="ECO:0000313" key="5">
    <source>
        <dbReference type="EMBL" id="KAJ5068688.1"/>
    </source>
</evidence>
<feature type="transmembrane region" description="Helical" evidence="3">
    <location>
        <begin position="406"/>
        <end position="427"/>
    </location>
</feature>
<feature type="transmembrane region" description="Helical" evidence="3">
    <location>
        <begin position="565"/>
        <end position="593"/>
    </location>
</feature>
<protein>
    <submittedName>
        <fullName evidence="5">Fam11a b protein</fullName>
    </submittedName>
</protein>
<dbReference type="InterPro" id="IPR019396">
    <property type="entry name" value="TM_Fragile-X-F-assoc"/>
</dbReference>
<dbReference type="AlphaFoldDB" id="A0A9Q0L9N6"/>
<dbReference type="PANTHER" id="PTHR13568:SF9">
    <property type="entry name" value="TRANSMEMBRANE PROTEIN 203"/>
    <property type="match status" value="1"/>
</dbReference>
<keyword evidence="6" id="KW-1185">Reference proteome</keyword>
<dbReference type="InterPro" id="IPR036047">
    <property type="entry name" value="F-box-like_dom_sf"/>
</dbReference>
<evidence type="ECO:0000259" key="4">
    <source>
        <dbReference type="PROSITE" id="PS50181"/>
    </source>
</evidence>
<dbReference type="Proteomes" id="UP001149090">
    <property type="component" value="Unassembled WGS sequence"/>
</dbReference>
<feature type="transmembrane region" description="Helical" evidence="3">
    <location>
        <begin position="439"/>
        <end position="463"/>
    </location>
</feature>
<comment type="caution">
    <text evidence="5">The sequence shown here is derived from an EMBL/GenBank/DDBJ whole genome shotgun (WGS) entry which is preliminary data.</text>
</comment>
<dbReference type="InterPro" id="IPR032675">
    <property type="entry name" value="LRR_dom_sf"/>
</dbReference>
<name>A0A9Q0L9N6_ANAIG</name>
<reference evidence="5" key="1">
    <citation type="submission" date="2022-10" db="EMBL/GenBank/DDBJ databases">
        <title>Novel sulphate-reducing endosymbionts in the free-living metamonad Anaeramoeba.</title>
        <authorList>
            <person name="Jerlstrom-Hultqvist J."/>
            <person name="Cepicka I."/>
            <person name="Gallot-Lavallee L."/>
            <person name="Salas-Leiva D."/>
            <person name="Curtis B.A."/>
            <person name="Zahonova K."/>
            <person name="Pipaliya S."/>
            <person name="Dacks J."/>
            <person name="Roger A.J."/>
        </authorList>
    </citation>
    <scope>NUCLEOTIDE SEQUENCE</scope>
    <source>
        <strain evidence="5">BMAN</strain>
    </source>
</reference>
<organism evidence="5 6">
    <name type="scientific">Anaeramoeba ignava</name>
    <name type="common">Anaerobic marine amoeba</name>
    <dbReference type="NCBI Taxonomy" id="1746090"/>
    <lineage>
        <taxon>Eukaryota</taxon>
        <taxon>Metamonada</taxon>
        <taxon>Anaeramoebidae</taxon>
        <taxon>Anaeramoeba</taxon>
    </lineage>
</organism>
<dbReference type="InterPro" id="IPR001810">
    <property type="entry name" value="F-box_dom"/>
</dbReference>
<keyword evidence="1" id="KW-0175">Coiled coil</keyword>
<feature type="transmembrane region" description="Helical" evidence="3">
    <location>
        <begin position="528"/>
        <end position="553"/>
    </location>
</feature>
<feature type="transmembrane region" description="Helical" evidence="3">
    <location>
        <begin position="342"/>
        <end position="362"/>
    </location>
</feature>
<keyword evidence="3" id="KW-0812">Transmembrane</keyword>
<accession>A0A9Q0L9N6</accession>
<evidence type="ECO:0000256" key="2">
    <source>
        <dbReference type="SAM" id="MobiDB-lite"/>
    </source>
</evidence>
<feature type="region of interest" description="Disordered" evidence="2">
    <location>
        <begin position="1"/>
        <end position="22"/>
    </location>
</feature>
<dbReference type="PANTHER" id="PTHR13568">
    <property type="entry name" value="FAM11A, B PROTEIN"/>
    <property type="match status" value="1"/>
</dbReference>
<dbReference type="Pfam" id="PF10269">
    <property type="entry name" value="Tmemb_185A"/>
    <property type="match status" value="1"/>
</dbReference>
<feature type="transmembrane region" description="Helical" evidence="3">
    <location>
        <begin position="374"/>
        <end position="400"/>
    </location>
</feature>
<proteinExistence type="predicted"/>
<gene>
    <name evidence="5" type="ORF">M0811_02631</name>
</gene>
<feature type="transmembrane region" description="Helical" evidence="3">
    <location>
        <begin position="495"/>
        <end position="522"/>
    </location>
</feature>
<sequence>MIKSESTTSSEYIKSHQSSRSNSDFLELHELNPFRLEEMGKLKINEEIEENEKEKVEKTEDLNKYFVYQGKGVYCLDDNDIVNLFQSEKLLPSDSSTVTYQEPSFVISVLPAEIWLLIFEYLKVPEVIKISMVCRDFQDLTYDRELWRRLAIKINEVFIWNKLSVAEQRLEEYKVIGYQLNIENEIISLRKIQEEKTEQEINEQEKENLQKNLRSARMLQKTNISEDRIHQLYQSTPHLLSDNPPQRNHPILSNIRLLRKKEVADQETTKRDENDELVPVAITNENTRMQYINLLENPRESLIEKFIAMKNQYDEKREFQARREQELRAQEKTLRRRDTTSFLFGIFVCLWHFSLLIFLILLNCRIEKIISIDYSIMFIPMFITLSISAFFLFMLSFYVYSVHDSFSIRLFASVSEVLNVQFLLIALKQDDKITANWPTIFFPFFLLAAFFVIFIFCVCIYESSHPASLFLPMLTSLMFMLFIIFLVLKLNRNIYWNWASVFSPLFVIYLLPCFGCCCACLSPEGWALQAISGAVFIILLPLGIFQILLALYLEGNDNVSSISYVFIPLYILNGFIFFFTGPSCFVLTCQFFFLHHDMC</sequence>
<keyword evidence="3" id="KW-0472">Membrane</keyword>
<feature type="coiled-coil region" evidence="1">
    <location>
        <begin position="189"/>
        <end position="219"/>
    </location>
</feature>